<dbReference type="EMBL" id="CP001349">
    <property type="protein sequence ID" value="ACL58398.1"/>
    <property type="molecule type" value="Genomic_DNA"/>
</dbReference>
<reference evidence="1 2" key="1">
    <citation type="submission" date="2009-01" db="EMBL/GenBank/DDBJ databases">
        <title>Complete sequence of chromosome of Methylobacterium nodulans ORS 2060.</title>
        <authorList>
            <consortium name="US DOE Joint Genome Institute"/>
            <person name="Lucas S."/>
            <person name="Copeland A."/>
            <person name="Lapidus A."/>
            <person name="Glavina del Rio T."/>
            <person name="Dalin E."/>
            <person name="Tice H."/>
            <person name="Bruce D."/>
            <person name="Goodwin L."/>
            <person name="Pitluck S."/>
            <person name="Sims D."/>
            <person name="Brettin T."/>
            <person name="Detter J.C."/>
            <person name="Han C."/>
            <person name="Larimer F."/>
            <person name="Land M."/>
            <person name="Hauser L."/>
            <person name="Kyrpides N."/>
            <person name="Ivanova N."/>
            <person name="Marx C.J."/>
            <person name="Richardson P."/>
        </authorList>
    </citation>
    <scope>NUCLEOTIDE SEQUENCE [LARGE SCALE GENOMIC DNA]</scope>
    <source>
        <strain evidence="2">LMG 21967 / CNCM I-2342 / ORS 2060</strain>
    </source>
</reference>
<protein>
    <submittedName>
        <fullName evidence="1">Uncharacterized protein</fullName>
    </submittedName>
</protein>
<dbReference type="AlphaFoldDB" id="B8INN2"/>
<name>B8INN2_METNO</name>
<organism evidence="1 2">
    <name type="scientific">Methylobacterium nodulans (strain LMG 21967 / CNCM I-2342 / ORS 2060)</name>
    <dbReference type="NCBI Taxonomy" id="460265"/>
    <lineage>
        <taxon>Bacteria</taxon>
        <taxon>Pseudomonadati</taxon>
        <taxon>Pseudomonadota</taxon>
        <taxon>Alphaproteobacteria</taxon>
        <taxon>Hyphomicrobiales</taxon>
        <taxon>Methylobacteriaceae</taxon>
        <taxon>Methylobacterium</taxon>
    </lineage>
</organism>
<proteinExistence type="predicted"/>
<accession>B8INN2</accession>
<dbReference type="Proteomes" id="UP000008207">
    <property type="component" value="Chromosome"/>
</dbReference>
<dbReference type="HOGENOM" id="CLU_3365861_0_0_5"/>
<evidence type="ECO:0000313" key="2">
    <source>
        <dbReference type="Proteomes" id="UP000008207"/>
    </source>
</evidence>
<sequence>MTLNVERVLHCGMHCEKSLGVEPEHKAKHMGIRVL</sequence>
<evidence type="ECO:0000313" key="1">
    <source>
        <dbReference type="EMBL" id="ACL58398.1"/>
    </source>
</evidence>
<keyword evidence="2" id="KW-1185">Reference proteome</keyword>
<dbReference type="KEGG" id="mno:Mnod_3487"/>
<gene>
    <name evidence="1" type="ordered locus">Mnod_3487</name>
</gene>